<accession>A0A6A6G999</accession>
<reference evidence="2" key="1">
    <citation type="journal article" date="2020" name="Stud. Mycol.">
        <title>101 Dothideomycetes genomes: A test case for predicting lifestyles and emergence of pathogens.</title>
        <authorList>
            <person name="Haridas S."/>
            <person name="Albert R."/>
            <person name="Binder M."/>
            <person name="Bloem J."/>
            <person name="LaButti K."/>
            <person name="Salamov A."/>
            <person name="Andreopoulos B."/>
            <person name="Baker S."/>
            <person name="Barry K."/>
            <person name="Bills G."/>
            <person name="Bluhm B."/>
            <person name="Cannon C."/>
            <person name="Castanera R."/>
            <person name="Culley D."/>
            <person name="Daum C."/>
            <person name="Ezra D."/>
            <person name="Gonzalez J."/>
            <person name="Henrissat B."/>
            <person name="Kuo A."/>
            <person name="Liang C."/>
            <person name="Lipzen A."/>
            <person name="Lutzoni F."/>
            <person name="Magnuson J."/>
            <person name="Mondo S."/>
            <person name="Nolan M."/>
            <person name="Ohm R."/>
            <person name="Pangilinan J."/>
            <person name="Park H.-J."/>
            <person name="Ramirez L."/>
            <person name="Alfaro M."/>
            <person name="Sun H."/>
            <person name="Tritt A."/>
            <person name="Yoshinaga Y."/>
            <person name="Zwiers L.-H."/>
            <person name="Turgeon B."/>
            <person name="Goodwin S."/>
            <person name="Spatafora J."/>
            <person name="Crous P."/>
            <person name="Grigoriev I."/>
        </authorList>
    </citation>
    <scope>NUCLEOTIDE SEQUENCE [LARGE SCALE GENOMIC DNA]</scope>
    <source>
        <strain evidence="2">CECT 20119</strain>
    </source>
</reference>
<dbReference type="EMBL" id="ML992508">
    <property type="protein sequence ID" value="KAF2222301.1"/>
    <property type="molecule type" value="Genomic_DNA"/>
</dbReference>
<organism evidence="1 2">
    <name type="scientific">Elsinoe ampelina</name>
    <dbReference type="NCBI Taxonomy" id="302913"/>
    <lineage>
        <taxon>Eukaryota</taxon>
        <taxon>Fungi</taxon>
        <taxon>Dikarya</taxon>
        <taxon>Ascomycota</taxon>
        <taxon>Pezizomycotina</taxon>
        <taxon>Dothideomycetes</taxon>
        <taxon>Dothideomycetidae</taxon>
        <taxon>Myriangiales</taxon>
        <taxon>Elsinoaceae</taxon>
        <taxon>Elsinoe</taxon>
    </lineage>
</organism>
<dbReference type="Proteomes" id="UP000799538">
    <property type="component" value="Unassembled WGS sequence"/>
</dbReference>
<protein>
    <submittedName>
        <fullName evidence="1">Uncharacterized protein</fullName>
    </submittedName>
</protein>
<sequence>MIKTMHSMCSLTLVSPISFMNLVKCIISLIVSHHKRYFVCSLARVSRLLGT</sequence>
<gene>
    <name evidence="1" type="ORF">BDZ85DRAFT_263412</name>
</gene>
<keyword evidence="2" id="KW-1185">Reference proteome</keyword>
<dbReference type="AlphaFoldDB" id="A0A6A6G999"/>
<proteinExistence type="predicted"/>
<name>A0A6A6G999_9PEZI</name>
<evidence type="ECO:0000313" key="1">
    <source>
        <dbReference type="EMBL" id="KAF2222301.1"/>
    </source>
</evidence>
<evidence type="ECO:0000313" key="2">
    <source>
        <dbReference type="Proteomes" id="UP000799538"/>
    </source>
</evidence>